<dbReference type="CDD" id="cd19531">
    <property type="entry name" value="LCL_NRPS-like"/>
    <property type="match status" value="1"/>
</dbReference>
<dbReference type="Proteomes" id="UP001597012">
    <property type="component" value="Unassembled WGS sequence"/>
</dbReference>
<dbReference type="SUPFAM" id="SSF47336">
    <property type="entry name" value="ACP-like"/>
    <property type="match status" value="2"/>
</dbReference>
<dbReference type="NCBIfam" id="TIGR01733">
    <property type="entry name" value="AA-adenyl-dom"/>
    <property type="match status" value="2"/>
</dbReference>
<dbReference type="Gene3D" id="3.30.559.30">
    <property type="entry name" value="Nonribosomal peptide synthetase, condensation domain"/>
    <property type="match status" value="2"/>
</dbReference>
<evidence type="ECO:0000259" key="4">
    <source>
        <dbReference type="PROSITE" id="PS50075"/>
    </source>
</evidence>
<evidence type="ECO:0000256" key="1">
    <source>
        <dbReference type="ARBA" id="ARBA00022450"/>
    </source>
</evidence>
<dbReference type="Gene3D" id="3.30.559.10">
    <property type="entry name" value="Chloramphenicol acetyltransferase-like domain"/>
    <property type="match status" value="2"/>
</dbReference>
<accession>A0ABW3B620</accession>
<dbReference type="Gene3D" id="3.30.300.30">
    <property type="match status" value="2"/>
</dbReference>
<dbReference type="InterPro" id="IPR025110">
    <property type="entry name" value="AMP-bd_C"/>
</dbReference>
<dbReference type="Pfam" id="PF00501">
    <property type="entry name" value="AMP-binding"/>
    <property type="match status" value="2"/>
</dbReference>
<keyword evidence="2" id="KW-0597">Phosphoprotein</keyword>
<dbReference type="InterPro" id="IPR000873">
    <property type="entry name" value="AMP-dep_synth/lig_dom"/>
</dbReference>
<dbReference type="RefSeq" id="WP_379935324.1">
    <property type="nucleotide sequence ID" value="NZ_JBHTHY010000012.1"/>
</dbReference>
<dbReference type="PANTHER" id="PTHR45527">
    <property type="entry name" value="NONRIBOSOMAL PEPTIDE SYNTHETASE"/>
    <property type="match status" value="1"/>
</dbReference>
<dbReference type="Gene3D" id="2.30.38.10">
    <property type="entry name" value="Luciferase, Domain 3"/>
    <property type="match status" value="2"/>
</dbReference>
<dbReference type="SMART" id="SM00823">
    <property type="entry name" value="PKS_PP"/>
    <property type="match status" value="2"/>
</dbReference>
<dbReference type="EMBL" id="JBHTHY010000012">
    <property type="protein sequence ID" value="MFD0798522.1"/>
    <property type="molecule type" value="Genomic_DNA"/>
</dbReference>
<dbReference type="PROSITE" id="PS00455">
    <property type="entry name" value="AMP_BINDING"/>
    <property type="match status" value="2"/>
</dbReference>
<dbReference type="InterPro" id="IPR029058">
    <property type="entry name" value="AB_hydrolase_fold"/>
</dbReference>
<comment type="caution">
    <text evidence="5">The sequence shown here is derived from an EMBL/GenBank/DDBJ whole genome shotgun (WGS) entry which is preliminary data.</text>
</comment>
<dbReference type="SUPFAM" id="SSF52777">
    <property type="entry name" value="CoA-dependent acyltransferases"/>
    <property type="match status" value="4"/>
</dbReference>
<dbReference type="InterPro" id="IPR001031">
    <property type="entry name" value="Thioesterase"/>
</dbReference>
<evidence type="ECO:0000313" key="6">
    <source>
        <dbReference type="Proteomes" id="UP001597012"/>
    </source>
</evidence>
<sequence length="2407" mass="271450">MQNTVTVAHDPFAGPAIEKVIHITPSQAEIWIGCKLGNEAANRAYNESISLILNGELDKKSLDYAIQKLVGRHEALRSSFSPDGSFMTIFKELPIIPFYKDLSKYQPSKVKNSVAEYLEGDANYNFDLVRGPLLKVGLLKLSKLKHQLIITAHHIICDGWSMGIILQDIGSLYSAHVKGVTPSLPQPETFSSYADEQQEFIKNEEFKTTQNYWLKQYEASVPTVNLPTDFPRPEIRTFKSNRLDFPIDLELVAELKKVGIQSGSSLVATMMTAFEIFLYFQTGQDDLVLGLPAAGQSISGKSQLVGHCVNLLPLRSKIISNTPFNRYLKQRKEEIFDAYDHQKFSFGQLLEKLNIERDTSRIPLVPVVFNIDMGMSDDVVFSGLNYELKSNPRAYESFELFLNATGTENELILEWSYNAALFTPSTIERMMASFNEVLQGIIANPSVEIGKIIDADDSAYLELNNTAADYPQLPLHELLANQAHITPLNQAIKFGTSEITYEELEKQVHKVAHYLKENGLSPSDCVGVSLPKSIELVVTLIAIMECGAAFLPLDPKFPSKRLEFMLEDSNAKYIITDNPFSSELPSGVRQLLLEEIFKDLSNYPSTPPNIKVNNDTTAYLLYTSGSTGKPKGVPVTHKSLVNLLFSVLEKPGIKATDILISITTISFDISVAELFAPLLKGAKLVLTDKETAKDTRILLNLIKDEAITMMQATPTTWQMLLESGWENHLPIRALSTGEALPLEMAKTILGKVDELWNLYGPTETTIWSTMTQIKDTDNLIHIGRPLANTQLYIVNDQLNLVAPGIIGELCIAGVGVAKGYWKRPDLSAEKFIKNNFDPTSENMLYRTGDLAKLLPSGDIQCLGRIDEQVKIRGHRIELGEIESAINNLEGIKQSIVVASNELAGETRLIAYIKAEKKFQDINDVRSKLKETLPDILRPTNYMFIEDFPVTPNGKIDKKKLPRPKYVRSDSSNDIKTPQTKLEKEIAQIWSEMLQIPVIDINDDFFEMGGSSLIAQRVIGVLRKKLNKEIPLINIFQYPTISQLAEFLGENLKVKQESETVAKIQNAKVIAAIRNSKRTEPQSNFTLKRKTDLVIDTTKAQSEILTDCFFGGDDAKRAYNISLSLKFIGKLKYDALEMAIQSLVERHESLRSSFSEDLNSMKIYTDFHIDILFHDISNQSETEKEKSKESLIKDDVNFLFDLVNGPLLRFSLVKTNELEHELILLVNHAVCDGLSTSIMLEELSELYTAFGQDKIPNLNAPDSFSLFANKENKFTQSAAYKRSVEFWLNMYQNSIPKLELPIDYPRPEFRTYNNHHLDFFLDNGLLNSLKQIGNNGEPSMFTSMVTKLIAAFEIFLYKQTGQNDLVLGLTSSRRANYDMMQMIGHSVNLLPLRSKIDSKTNFKDYLLQRNKQLFDAYENQSISFGHLLRRLSVPRDASRVPLVPVIVNIQLEDVLESENSFFDLKTEITYNENNFRTFEIELQVFMSEKGPCFRWRYNTTLFKPETIKRMMSSFKEVLLSIVANPSIEISNIVQIDDSAYLKLNDTSSAYPQLPLHELILKQYLKSPNKKAISFGNQVISYGELEKKTHQLAHYLKQQGIAPGDYIAVSLPRSIELITTLLAIMECGAAYVPLDPSYPSKRLEFMLLDSEAKYMITEKSYKHSFKSDTKILFLETLFEDLATYPDTPLSLKVGPNEIAYLLYTSGSTGKPKGVSVTHKNLVNLLSSVLLEPGIQQTDRILSITTISFDIAGFELYGALLAGAELVLTNEETSKDPRLLLDILRSEDITMMEATPATWQMLLDAGWKEKLSIKALCTGEALPLVLAKRIIGKVNELWNLYGPTETTIWSSLTKVSASDEIITIGKPIANTQLYIVNEQGNLVEPGKIGELYIAGDGVAKGYWKRPDLTAEKFIENKFAIDAGKTLYRTGDLAKLLPTGEVQCLGRIDQQIKIRGHRIELGEIEQALDSLEGIESSVVLFHEDKLIANICTTIGDTARYEGQLTKWKEILRNQLPMHMVPQQFNMVSEFPTTLNGKIDRKKLAETLPKENLKTGFTEPASASEKIIAEVWKKCLKLDKIGVDSDFFELGGHSVIAVRVMTMLEEKTGNRLPLVALLKHPTVKKLAAYMDSEFIVWDSLVPLKPEGTKPPLYIVHGAHHNVLIFNELAQNLDKDQPVYGLQARGLDGVAEPHDSMHDMARDYIKEIQITNPNGPYCLAGFSLGGTIAFEMARQLREQGKEVKIVAEFDTYVFPDYYFKSAIKKRIVGLTYTALKVGYVLLNMFTSKKNFKRRTGLFMLHIKGLILRLKHGKEKQHEMQFHRVLKMEQNHLKATDTYHIRPQDIVIDLFKAEEEINLVHDKKYLGWNKFAKKGVRRHMVPGNHIDMFDKGNVEVFAKSLQYVLDNHNSESVQ</sequence>
<dbReference type="Pfam" id="PF00668">
    <property type="entry name" value="Condensation"/>
    <property type="match status" value="2"/>
</dbReference>
<evidence type="ECO:0000313" key="5">
    <source>
        <dbReference type="EMBL" id="MFD0798522.1"/>
    </source>
</evidence>
<feature type="domain" description="Carrier" evidence="4">
    <location>
        <begin position="2054"/>
        <end position="2129"/>
    </location>
</feature>
<feature type="region of interest" description="Disordered" evidence="3">
    <location>
        <begin position="958"/>
        <end position="977"/>
    </location>
</feature>
<feature type="domain" description="Carrier" evidence="4">
    <location>
        <begin position="976"/>
        <end position="1051"/>
    </location>
</feature>
<dbReference type="InterPro" id="IPR020845">
    <property type="entry name" value="AMP-binding_CS"/>
</dbReference>
<dbReference type="Gene3D" id="3.40.50.1820">
    <property type="entry name" value="alpha/beta hydrolase"/>
    <property type="match status" value="1"/>
</dbReference>
<dbReference type="Pfam" id="PF00550">
    <property type="entry name" value="PP-binding"/>
    <property type="match status" value="2"/>
</dbReference>
<keyword evidence="6" id="KW-1185">Reference proteome</keyword>
<dbReference type="InterPro" id="IPR020806">
    <property type="entry name" value="PKS_PP-bd"/>
</dbReference>
<proteinExistence type="predicted"/>
<dbReference type="InterPro" id="IPR045851">
    <property type="entry name" value="AMP-bd_C_sf"/>
</dbReference>
<dbReference type="Pfam" id="PF13193">
    <property type="entry name" value="AMP-binding_C"/>
    <property type="match status" value="1"/>
</dbReference>
<dbReference type="PANTHER" id="PTHR45527:SF1">
    <property type="entry name" value="FATTY ACID SYNTHASE"/>
    <property type="match status" value="1"/>
</dbReference>
<dbReference type="InterPro" id="IPR023213">
    <property type="entry name" value="CAT-like_dom_sf"/>
</dbReference>
<dbReference type="NCBIfam" id="NF003417">
    <property type="entry name" value="PRK04813.1"/>
    <property type="match status" value="2"/>
</dbReference>
<dbReference type="InterPro" id="IPR001242">
    <property type="entry name" value="Condensation_dom"/>
</dbReference>
<dbReference type="PROSITE" id="PS50075">
    <property type="entry name" value="CARRIER"/>
    <property type="match status" value="2"/>
</dbReference>
<reference evidence="6" key="1">
    <citation type="journal article" date="2019" name="Int. J. Syst. Evol. Microbiol.">
        <title>The Global Catalogue of Microorganisms (GCM) 10K type strain sequencing project: providing services to taxonomists for standard genome sequencing and annotation.</title>
        <authorList>
            <consortium name="The Broad Institute Genomics Platform"/>
            <consortium name="The Broad Institute Genome Sequencing Center for Infectious Disease"/>
            <person name="Wu L."/>
            <person name="Ma J."/>
        </authorList>
    </citation>
    <scope>NUCLEOTIDE SEQUENCE [LARGE SCALE GENOMIC DNA]</scope>
    <source>
        <strain evidence="6">CCUG 61948</strain>
    </source>
</reference>
<evidence type="ECO:0000256" key="3">
    <source>
        <dbReference type="SAM" id="MobiDB-lite"/>
    </source>
</evidence>
<organism evidence="5 6">
    <name type="scientific">Maribacter chungangensis</name>
    <dbReference type="NCBI Taxonomy" id="1069117"/>
    <lineage>
        <taxon>Bacteria</taxon>
        <taxon>Pseudomonadati</taxon>
        <taxon>Bacteroidota</taxon>
        <taxon>Flavobacteriia</taxon>
        <taxon>Flavobacteriales</taxon>
        <taxon>Flavobacteriaceae</taxon>
        <taxon>Maribacter</taxon>
    </lineage>
</organism>
<name>A0ABW3B620_9FLAO</name>
<dbReference type="InterPro" id="IPR009081">
    <property type="entry name" value="PP-bd_ACP"/>
</dbReference>
<gene>
    <name evidence="5" type="ORF">ACFQZJ_13705</name>
</gene>
<dbReference type="CDD" id="cd05930">
    <property type="entry name" value="A_NRPS"/>
    <property type="match status" value="1"/>
</dbReference>
<protein>
    <submittedName>
        <fullName evidence="5">Amino acid adenylation domain-containing protein</fullName>
    </submittedName>
</protein>
<evidence type="ECO:0000256" key="2">
    <source>
        <dbReference type="ARBA" id="ARBA00022553"/>
    </source>
</evidence>
<dbReference type="InterPro" id="IPR036736">
    <property type="entry name" value="ACP-like_sf"/>
</dbReference>
<dbReference type="Gene3D" id="3.40.50.980">
    <property type="match status" value="4"/>
</dbReference>
<dbReference type="InterPro" id="IPR010071">
    <property type="entry name" value="AA_adenyl_dom"/>
</dbReference>
<dbReference type="SUPFAM" id="SSF53474">
    <property type="entry name" value="alpha/beta-Hydrolases"/>
    <property type="match status" value="1"/>
</dbReference>
<dbReference type="Gene3D" id="1.10.1200.10">
    <property type="entry name" value="ACP-like"/>
    <property type="match status" value="2"/>
</dbReference>
<dbReference type="Pfam" id="PF00975">
    <property type="entry name" value="Thioesterase"/>
    <property type="match status" value="1"/>
</dbReference>
<keyword evidence="1" id="KW-0596">Phosphopantetheine</keyword>
<dbReference type="SUPFAM" id="SSF56801">
    <property type="entry name" value="Acetyl-CoA synthetase-like"/>
    <property type="match status" value="2"/>
</dbReference>